<keyword evidence="8" id="KW-1185">Reference proteome</keyword>
<dbReference type="Pfam" id="PF16166">
    <property type="entry name" value="TIC20"/>
    <property type="match status" value="1"/>
</dbReference>
<evidence type="ECO:0000256" key="2">
    <source>
        <dbReference type="ARBA" id="ARBA00009596"/>
    </source>
</evidence>
<dbReference type="EMBL" id="JAFIRA010000013">
    <property type="protein sequence ID" value="MCJ2542644.1"/>
    <property type="molecule type" value="Genomic_DNA"/>
</dbReference>
<feature type="transmembrane region" description="Helical" evidence="6">
    <location>
        <begin position="85"/>
        <end position="104"/>
    </location>
</feature>
<dbReference type="PANTHER" id="PTHR33510">
    <property type="entry name" value="PROTEIN TIC 20-II, CHLOROPLASTIC"/>
    <property type="match status" value="1"/>
</dbReference>
<proteinExistence type="inferred from homology"/>
<evidence type="ECO:0000256" key="5">
    <source>
        <dbReference type="ARBA" id="ARBA00023136"/>
    </source>
</evidence>
<accession>A0ABT0CA27</accession>
<keyword evidence="4 6" id="KW-1133">Transmembrane helix</keyword>
<evidence type="ECO:0000256" key="6">
    <source>
        <dbReference type="SAM" id="Phobius"/>
    </source>
</evidence>
<dbReference type="PANTHER" id="PTHR33510:SF5">
    <property type="entry name" value="PROTEIN TIC 20-II, CHLOROPLASTIC"/>
    <property type="match status" value="1"/>
</dbReference>
<comment type="subcellular location">
    <subcellularLocation>
        <location evidence="1">Membrane</location>
        <topology evidence="1">Multi-pass membrane protein</topology>
    </subcellularLocation>
</comment>
<dbReference type="Proteomes" id="UP000830835">
    <property type="component" value="Unassembled WGS sequence"/>
</dbReference>
<dbReference type="InterPro" id="IPR005691">
    <property type="entry name" value="Tic20"/>
</dbReference>
<evidence type="ECO:0008006" key="9">
    <source>
        <dbReference type="Google" id="ProtNLM"/>
    </source>
</evidence>
<evidence type="ECO:0000256" key="3">
    <source>
        <dbReference type="ARBA" id="ARBA00022692"/>
    </source>
</evidence>
<keyword evidence="3 6" id="KW-0812">Transmembrane</keyword>
<feature type="transmembrane region" description="Helical" evidence="6">
    <location>
        <begin position="12"/>
        <end position="31"/>
    </location>
</feature>
<dbReference type="RefSeq" id="WP_244349917.1">
    <property type="nucleotide sequence ID" value="NZ_JAFIRA010000013.1"/>
</dbReference>
<feature type="transmembrane region" description="Helical" evidence="6">
    <location>
        <begin position="116"/>
        <end position="140"/>
    </location>
</feature>
<sequence>MTWRGEITPINRLWGSLPYLLPLVSALPFGFVRSGLFNSVPALIPIFAPLFRLIPFATGWLGMGIFLALLFLVVRNTRVAHFVRFNTIQALLLNIVLFLVQLLMQVLGMLFGSFGLGAVMGVLATTALLGVIAVTVYAWVQNIRSHYAEVPVLSDAAYAWIRY</sequence>
<protein>
    <recommendedName>
        <fullName evidence="9">Tic20 family protein</fullName>
    </recommendedName>
</protein>
<organism evidence="7 8">
    <name type="scientific">Thermostichus vulcanus str. 'Rupite'</name>
    <dbReference type="NCBI Taxonomy" id="2813851"/>
    <lineage>
        <taxon>Bacteria</taxon>
        <taxon>Bacillati</taxon>
        <taxon>Cyanobacteriota</taxon>
        <taxon>Cyanophyceae</taxon>
        <taxon>Thermostichales</taxon>
        <taxon>Thermostichaceae</taxon>
        <taxon>Thermostichus</taxon>
    </lineage>
</organism>
<keyword evidence="5 6" id="KW-0472">Membrane</keyword>
<feature type="transmembrane region" description="Helical" evidence="6">
    <location>
        <begin position="51"/>
        <end position="73"/>
    </location>
</feature>
<evidence type="ECO:0000313" key="7">
    <source>
        <dbReference type="EMBL" id="MCJ2542644.1"/>
    </source>
</evidence>
<comment type="caution">
    <text evidence="7">The sequence shown here is derived from an EMBL/GenBank/DDBJ whole genome shotgun (WGS) entry which is preliminary data.</text>
</comment>
<evidence type="ECO:0000256" key="1">
    <source>
        <dbReference type="ARBA" id="ARBA00004141"/>
    </source>
</evidence>
<gene>
    <name evidence="7" type="ORF">JX360_06945</name>
</gene>
<comment type="similarity">
    <text evidence="2">Belongs to the Tic20 family.</text>
</comment>
<evidence type="ECO:0000313" key="8">
    <source>
        <dbReference type="Proteomes" id="UP000830835"/>
    </source>
</evidence>
<reference evidence="7" key="1">
    <citation type="submission" date="2021-02" db="EMBL/GenBank/DDBJ databases">
        <title>The CRISPR/cas machinery reduction and long-range gene transfer in the hot spring cyanobacterium Synechococcus.</title>
        <authorList>
            <person name="Dvorak P."/>
            <person name="Jahodarova E."/>
            <person name="Hasler P."/>
            <person name="Poulickova A."/>
        </authorList>
    </citation>
    <scope>NUCLEOTIDE SEQUENCE</scope>
    <source>
        <strain evidence="7">Rupite</strain>
    </source>
</reference>
<name>A0ABT0CA27_THEVL</name>
<evidence type="ECO:0000256" key="4">
    <source>
        <dbReference type="ARBA" id="ARBA00022989"/>
    </source>
</evidence>